<evidence type="ECO:0000256" key="3">
    <source>
        <dbReference type="ARBA" id="ARBA00022448"/>
    </source>
</evidence>
<evidence type="ECO:0000313" key="11">
    <source>
        <dbReference type="Proteomes" id="UP001529421"/>
    </source>
</evidence>
<feature type="transmembrane region" description="Helical" evidence="9">
    <location>
        <begin position="53"/>
        <end position="71"/>
    </location>
</feature>
<keyword evidence="5 9" id="KW-0812">Transmembrane</keyword>
<comment type="caution">
    <text evidence="10">The sequence shown here is derived from an EMBL/GenBank/DDBJ whole genome shotgun (WGS) entry which is preliminary data.</text>
</comment>
<reference evidence="10 11" key="2">
    <citation type="submission" date="2023-06" db="EMBL/GenBank/DDBJ databases">
        <authorList>
            <person name="Zeman M."/>
            <person name="Kubasova T."/>
            <person name="Jahodarova E."/>
            <person name="Nykrynova M."/>
            <person name="Rychlik I."/>
        </authorList>
    </citation>
    <scope>NUCLEOTIDE SEQUENCE [LARGE SCALE GENOMIC DNA]</scope>
    <source>
        <strain evidence="10 11">154_Feed</strain>
    </source>
</reference>
<feature type="transmembrane region" description="Helical" evidence="9">
    <location>
        <begin position="237"/>
        <end position="258"/>
    </location>
</feature>
<keyword evidence="3" id="KW-0813">Transport</keyword>
<dbReference type="Proteomes" id="UP001529421">
    <property type="component" value="Unassembled WGS sequence"/>
</dbReference>
<dbReference type="PANTHER" id="PTHR21716">
    <property type="entry name" value="TRANSMEMBRANE PROTEIN"/>
    <property type="match status" value="1"/>
</dbReference>
<evidence type="ECO:0000256" key="9">
    <source>
        <dbReference type="SAM" id="Phobius"/>
    </source>
</evidence>
<proteinExistence type="inferred from homology"/>
<evidence type="ECO:0000256" key="1">
    <source>
        <dbReference type="ARBA" id="ARBA00004651"/>
    </source>
</evidence>
<evidence type="ECO:0000313" key="10">
    <source>
        <dbReference type="EMBL" id="MDM8274030.1"/>
    </source>
</evidence>
<evidence type="ECO:0000256" key="6">
    <source>
        <dbReference type="ARBA" id="ARBA00022989"/>
    </source>
</evidence>
<gene>
    <name evidence="10" type="ORF">QUW28_00740</name>
</gene>
<feature type="transmembrane region" description="Helical" evidence="9">
    <location>
        <begin position="83"/>
        <end position="105"/>
    </location>
</feature>
<reference evidence="11" key="1">
    <citation type="submission" date="2023-06" db="EMBL/GenBank/DDBJ databases">
        <title>Identification and characterization of horizontal gene transfer across gut microbiota members of farm animals based on homology search.</title>
        <authorList>
            <person name="Zeman M."/>
            <person name="Kubasova T."/>
            <person name="Jahodarova E."/>
            <person name="Nykrynova M."/>
            <person name="Rychlik I."/>
        </authorList>
    </citation>
    <scope>NUCLEOTIDE SEQUENCE [LARGE SCALE GENOMIC DNA]</scope>
    <source>
        <strain evidence="11">154_Feed</strain>
    </source>
</reference>
<feature type="region of interest" description="Disordered" evidence="8">
    <location>
        <begin position="412"/>
        <end position="478"/>
    </location>
</feature>
<name>A0ABT7V6A9_9ACTN</name>
<evidence type="ECO:0000256" key="5">
    <source>
        <dbReference type="ARBA" id="ARBA00022692"/>
    </source>
</evidence>
<keyword evidence="4" id="KW-1003">Cell membrane</keyword>
<keyword evidence="11" id="KW-1185">Reference proteome</keyword>
<dbReference type="EMBL" id="JAUDDZ010000001">
    <property type="protein sequence ID" value="MDM8274030.1"/>
    <property type="molecule type" value="Genomic_DNA"/>
</dbReference>
<feature type="transmembrane region" description="Helical" evidence="9">
    <location>
        <begin position="25"/>
        <end position="47"/>
    </location>
</feature>
<feature type="transmembrane region" description="Helical" evidence="9">
    <location>
        <begin position="174"/>
        <end position="196"/>
    </location>
</feature>
<keyword evidence="7 9" id="KW-0472">Membrane</keyword>
<sequence>MSTQGSPSHAEADTNKIRSLAPIALRVWIVVGAIIIGIAILNVFGVLAPVVEFLAVGSLVAFVASPIVNMLEHHGVPRGVGALVGLVVVVAAILCLLLVIAPVFVEQVVDVLTALPSQLRGFGEWVVTVANDFKVFSESSWATQLDSALGSLANVASDFVAQLAGDVGKGMFPFISGFASQLFVIFLGLVLAYWLACDYPTIHREVGTIVGEERATSYRFMVAILSRSVGGYMRGQVITSVINGVLAFVGFLVVGHPYAGLMAVLTGLLHLIPVVGPWISASVAVLLAVISDPLTALWTLIWAAVAQNITDNVISPKIMQSAVSVHPAMSLTAIVVGSALLGALGMVIAIPLCAALKGLFIFYFENGTKRQLVAYDGAIFQGTPYRDAQGAPVAAYDALGDDSFVTESEIVDEDTAPDAEAMPRPELDNPWSRLASLQPSATGMFRNPFAGDRHEDSSSVPDGKDGCPSDESREDDGR</sequence>
<accession>A0ABT7V6A9</accession>
<feature type="transmembrane region" description="Helical" evidence="9">
    <location>
        <begin position="278"/>
        <end position="306"/>
    </location>
</feature>
<dbReference type="Pfam" id="PF01594">
    <property type="entry name" value="AI-2E_transport"/>
    <property type="match status" value="1"/>
</dbReference>
<evidence type="ECO:0000256" key="2">
    <source>
        <dbReference type="ARBA" id="ARBA00009773"/>
    </source>
</evidence>
<feature type="transmembrane region" description="Helical" evidence="9">
    <location>
        <begin position="343"/>
        <end position="364"/>
    </location>
</feature>
<organism evidence="10 11">
    <name type="scientific">Enorma phocaeensis</name>
    <dbReference type="NCBI Taxonomy" id="1871019"/>
    <lineage>
        <taxon>Bacteria</taxon>
        <taxon>Bacillati</taxon>
        <taxon>Actinomycetota</taxon>
        <taxon>Coriobacteriia</taxon>
        <taxon>Coriobacteriales</taxon>
        <taxon>Coriobacteriaceae</taxon>
        <taxon>Enorma</taxon>
    </lineage>
</organism>
<protein>
    <submittedName>
        <fullName evidence="10">AI-2E family transporter</fullName>
    </submittedName>
</protein>
<keyword evidence="6 9" id="KW-1133">Transmembrane helix</keyword>
<evidence type="ECO:0000256" key="7">
    <source>
        <dbReference type="ARBA" id="ARBA00023136"/>
    </source>
</evidence>
<feature type="compositionally biased region" description="Basic and acidic residues" evidence="8">
    <location>
        <begin position="451"/>
        <end position="478"/>
    </location>
</feature>
<dbReference type="InterPro" id="IPR002549">
    <property type="entry name" value="AI-2E-like"/>
</dbReference>
<dbReference type="RefSeq" id="WP_289543760.1">
    <property type="nucleotide sequence ID" value="NZ_JAUDDZ010000001.1"/>
</dbReference>
<comment type="subcellular location">
    <subcellularLocation>
        <location evidence="1">Cell membrane</location>
        <topology evidence="1">Multi-pass membrane protein</topology>
    </subcellularLocation>
</comment>
<evidence type="ECO:0000256" key="4">
    <source>
        <dbReference type="ARBA" id="ARBA00022475"/>
    </source>
</evidence>
<dbReference type="PANTHER" id="PTHR21716:SF53">
    <property type="entry name" value="PERMEASE PERM-RELATED"/>
    <property type="match status" value="1"/>
</dbReference>
<evidence type="ECO:0000256" key="8">
    <source>
        <dbReference type="SAM" id="MobiDB-lite"/>
    </source>
</evidence>
<comment type="similarity">
    <text evidence="2">Belongs to the autoinducer-2 exporter (AI-2E) (TC 2.A.86) family.</text>
</comment>